<evidence type="ECO:0000313" key="2">
    <source>
        <dbReference type="Proteomes" id="UP001187192"/>
    </source>
</evidence>
<name>A0AA88A2R3_FICCA</name>
<comment type="caution">
    <text evidence="1">The sequence shown here is derived from an EMBL/GenBank/DDBJ whole genome shotgun (WGS) entry which is preliminary data.</text>
</comment>
<evidence type="ECO:0000313" key="1">
    <source>
        <dbReference type="EMBL" id="GMN47043.1"/>
    </source>
</evidence>
<sequence>MGSLDVVSLTPSCSTWSPSKEKHLGVVEASVGAGTRIVQSLAGTGQRGRGSIGLPFRMGLSHGRGSVTRANTLEPDGDLVERLSEELARDVARFDFRDKAWVLGWGLRLGFKTRNWIRGREQAQGFEKGVRSWDRSRGRVSKQGSGLSFRRVKSRSAFETTVGVGFRDVGRGLVSYQVELCFWIGLRFGFGSGSSLGLGQGFGTRLRSSFETRVRLTFQDGG</sequence>
<gene>
    <name evidence="1" type="ORF">TIFTF001_016223</name>
</gene>
<reference evidence="1" key="1">
    <citation type="submission" date="2023-07" db="EMBL/GenBank/DDBJ databases">
        <title>draft genome sequence of fig (Ficus carica).</title>
        <authorList>
            <person name="Takahashi T."/>
            <person name="Nishimura K."/>
        </authorList>
    </citation>
    <scope>NUCLEOTIDE SEQUENCE</scope>
</reference>
<dbReference type="AlphaFoldDB" id="A0AA88A2R3"/>
<proteinExistence type="predicted"/>
<keyword evidence="2" id="KW-1185">Reference proteome</keyword>
<accession>A0AA88A2R3</accession>
<dbReference type="EMBL" id="BTGU01000024">
    <property type="protein sequence ID" value="GMN47043.1"/>
    <property type="molecule type" value="Genomic_DNA"/>
</dbReference>
<organism evidence="1 2">
    <name type="scientific">Ficus carica</name>
    <name type="common">Common fig</name>
    <dbReference type="NCBI Taxonomy" id="3494"/>
    <lineage>
        <taxon>Eukaryota</taxon>
        <taxon>Viridiplantae</taxon>
        <taxon>Streptophyta</taxon>
        <taxon>Embryophyta</taxon>
        <taxon>Tracheophyta</taxon>
        <taxon>Spermatophyta</taxon>
        <taxon>Magnoliopsida</taxon>
        <taxon>eudicotyledons</taxon>
        <taxon>Gunneridae</taxon>
        <taxon>Pentapetalae</taxon>
        <taxon>rosids</taxon>
        <taxon>fabids</taxon>
        <taxon>Rosales</taxon>
        <taxon>Moraceae</taxon>
        <taxon>Ficeae</taxon>
        <taxon>Ficus</taxon>
    </lineage>
</organism>
<dbReference type="Proteomes" id="UP001187192">
    <property type="component" value="Unassembled WGS sequence"/>
</dbReference>
<protein>
    <submittedName>
        <fullName evidence="1">Uncharacterized protein</fullName>
    </submittedName>
</protein>